<evidence type="ECO:0000259" key="4">
    <source>
        <dbReference type="PROSITE" id="PS51764"/>
    </source>
</evidence>
<evidence type="ECO:0000256" key="1">
    <source>
        <dbReference type="ARBA" id="ARBA00007754"/>
    </source>
</evidence>
<keyword evidence="3" id="KW-0326">Glycosidase</keyword>
<keyword evidence="2 5" id="KW-0378">Hydrolase</keyword>
<evidence type="ECO:0000256" key="2">
    <source>
        <dbReference type="ARBA" id="ARBA00022801"/>
    </source>
</evidence>
<dbReference type="PANTHER" id="PTHR40079:SF4">
    <property type="entry name" value="GH26 DOMAIN-CONTAINING PROTEIN-RELATED"/>
    <property type="match status" value="1"/>
</dbReference>
<organism evidence="5 6">
    <name type="scientific">Halalkalicoccus tibetensis</name>
    <dbReference type="NCBI Taxonomy" id="175632"/>
    <lineage>
        <taxon>Archaea</taxon>
        <taxon>Methanobacteriati</taxon>
        <taxon>Methanobacteriota</taxon>
        <taxon>Stenosarchaea group</taxon>
        <taxon>Halobacteria</taxon>
        <taxon>Halobacteriales</taxon>
        <taxon>Halococcaceae</taxon>
        <taxon>Halalkalicoccus</taxon>
    </lineage>
</organism>
<proteinExistence type="inferred from homology"/>
<sequence>MNRRSALQTLGLGAAAGSLSMAGCLDRFTATPVVLGIYPGEDWGRIDPFERWLGRGFAVTTHYVDAAIPDDSRRQFVSEEMTTQWERGRVPMVTWQPFPRESTTGSVTRAIAAGSYDDLLSAWGEDLARWVSDGSGDRMFYFRPFPEMNGDWIPWGADATTIDDFVAAWRRLHGTVAETGLTDEQVQWVWNPNATEHGSHDTESYYPGDEYVDWIGIDGYNFGDSRDGSRWQSPESVFDPMFERLTDLAEKPLTLPEFGTTSYRDGRYRPAQKAAWIDDAFDYIERRGIRMACWFNIDKETDWAVFDGERGTDSYADGDSRTYDVYGTYRERATTDRYVTSEGDTPIPTDAFRGRLD</sequence>
<evidence type="ECO:0000313" key="5">
    <source>
        <dbReference type="EMBL" id="MFC6905878.1"/>
    </source>
</evidence>
<dbReference type="InterPro" id="IPR022790">
    <property type="entry name" value="GH26_dom"/>
</dbReference>
<dbReference type="AlphaFoldDB" id="A0ABD5V2U9"/>
<dbReference type="PROSITE" id="PS51764">
    <property type="entry name" value="GH26"/>
    <property type="match status" value="1"/>
</dbReference>
<dbReference type="Pfam" id="PF02156">
    <property type="entry name" value="Glyco_hydro_26"/>
    <property type="match status" value="1"/>
</dbReference>
<dbReference type="Gene3D" id="3.20.20.80">
    <property type="entry name" value="Glycosidases"/>
    <property type="match status" value="1"/>
</dbReference>
<dbReference type="InterPro" id="IPR000805">
    <property type="entry name" value="Glyco_hydro_26"/>
</dbReference>
<comment type="similarity">
    <text evidence="1">Belongs to the glycosyl hydrolase 26 family.</text>
</comment>
<gene>
    <name evidence="5" type="ORF">ACFQGH_11820</name>
</gene>
<comment type="caution">
    <text evidence="5">The sequence shown here is derived from an EMBL/GenBank/DDBJ whole genome shotgun (WGS) entry which is preliminary data.</text>
</comment>
<accession>A0ABD5V2U9</accession>
<reference evidence="5 6" key="1">
    <citation type="journal article" date="2019" name="Int. J. Syst. Evol. Microbiol.">
        <title>The Global Catalogue of Microorganisms (GCM) 10K type strain sequencing project: providing services to taxonomists for standard genome sequencing and annotation.</title>
        <authorList>
            <consortium name="The Broad Institute Genomics Platform"/>
            <consortium name="The Broad Institute Genome Sequencing Center for Infectious Disease"/>
            <person name="Wu L."/>
            <person name="Ma J."/>
        </authorList>
    </citation>
    <scope>NUCLEOTIDE SEQUENCE [LARGE SCALE GENOMIC DNA]</scope>
    <source>
        <strain evidence="5 6">CGMCC 1.3240</strain>
    </source>
</reference>
<dbReference type="PROSITE" id="PS51257">
    <property type="entry name" value="PROKAR_LIPOPROTEIN"/>
    <property type="match status" value="1"/>
</dbReference>
<dbReference type="SUPFAM" id="SSF51445">
    <property type="entry name" value="(Trans)glycosidases"/>
    <property type="match status" value="1"/>
</dbReference>
<dbReference type="GO" id="GO:0016798">
    <property type="term" value="F:hydrolase activity, acting on glycosyl bonds"/>
    <property type="evidence" value="ECO:0007669"/>
    <property type="project" value="UniProtKB-KW"/>
</dbReference>
<dbReference type="EMBL" id="JBHSXQ010000003">
    <property type="protein sequence ID" value="MFC6905878.1"/>
    <property type="molecule type" value="Genomic_DNA"/>
</dbReference>
<keyword evidence="6" id="KW-1185">Reference proteome</keyword>
<name>A0ABD5V2U9_9EURY</name>
<dbReference type="InterPro" id="IPR017853">
    <property type="entry name" value="GH"/>
</dbReference>
<dbReference type="PANTHER" id="PTHR40079">
    <property type="entry name" value="MANNAN ENDO-1,4-BETA-MANNOSIDASE E-RELATED"/>
    <property type="match status" value="1"/>
</dbReference>
<dbReference type="Proteomes" id="UP001596312">
    <property type="component" value="Unassembled WGS sequence"/>
</dbReference>
<evidence type="ECO:0000313" key="6">
    <source>
        <dbReference type="Proteomes" id="UP001596312"/>
    </source>
</evidence>
<protein>
    <submittedName>
        <fullName evidence="5">Glycoside hydrolase family 26 protein</fullName>
    </submittedName>
</protein>
<dbReference type="GO" id="GO:0005976">
    <property type="term" value="P:polysaccharide metabolic process"/>
    <property type="evidence" value="ECO:0007669"/>
    <property type="project" value="UniProtKB-ARBA"/>
</dbReference>
<feature type="domain" description="GH26" evidence="4">
    <location>
        <begin position="1"/>
        <end position="324"/>
    </location>
</feature>
<dbReference type="RefSeq" id="WP_340604409.1">
    <property type="nucleotide sequence ID" value="NZ_JBBMXV010000003.1"/>
</dbReference>
<evidence type="ECO:0000256" key="3">
    <source>
        <dbReference type="ARBA" id="ARBA00023295"/>
    </source>
</evidence>